<dbReference type="Proteomes" id="UP000238916">
    <property type="component" value="Unassembled WGS sequence"/>
</dbReference>
<reference evidence="2" key="1">
    <citation type="submission" date="2018-02" db="EMBL/GenBank/DDBJ databases">
        <authorList>
            <person name="Hausmann B."/>
        </authorList>
    </citation>
    <scope>NUCLEOTIDE SEQUENCE [LARGE SCALE GENOMIC DNA]</scope>
    <source>
        <strain evidence="2">Peat soil MAG SbF1</strain>
    </source>
</reference>
<proteinExistence type="predicted"/>
<sequence length="42" mass="5068">MTHKLPPLNYRLLELDLEQLYEFNCTHSTIYTQIPAFRTSRL</sequence>
<evidence type="ECO:0000313" key="2">
    <source>
        <dbReference type="Proteomes" id="UP000238916"/>
    </source>
</evidence>
<evidence type="ECO:0000313" key="1">
    <source>
        <dbReference type="EMBL" id="SPF51748.1"/>
    </source>
</evidence>
<dbReference type="EMBL" id="OMOF01000484">
    <property type="protein sequence ID" value="SPF51748.1"/>
    <property type="molecule type" value="Genomic_DNA"/>
</dbReference>
<dbReference type="AlphaFoldDB" id="A0A2U3LIS3"/>
<organism evidence="1 2">
    <name type="scientific">Candidatus Desulfosporosinus infrequens</name>
    <dbReference type="NCBI Taxonomy" id="2043169"/>
    <lineage>
        <taxon>Bacteria</taxon>
        <taxon>Bacillati</taxon>
        <taxon>Bacillota</taxon>
        <taxon>Clostridia</taxon>
        <taxon>Eubacteriales</taxon>
        <taxon>Desulfitobacteriaceae</taxon>
        <taxon>Desulfosporosinus</taxon>
    </lineage>
</organism>
<gene>
    <name evidence="1" type="ORF">SBF1_5340006</name>
</gene>
<protein>
    <submittedName>
        <fullName evidence="1">Uncharacterized protein</fullName>
    </submittedName>
</protein>
<accession>A0A2U3LIS3</accession>
<name>A0A2U3LIS3_9FIRM</name>